<feature type="transmembrane region" description="Helical" evidence="3">
    <location>
        <begin position="586"/>
        <end position="608"/>
    </location>
</feature>
<keyword evidence="3" id="KW-0472">Membrane</keyword>
<evidence type="ECO:0000256" key="1">
    <source>
        <dbReference type="ARBA" id="ARBA00022729"/>
    </source>
</evidence>
<evidence type="ECO:0000256" key="2">
    <source>
        <dbReference type="SAM" id="MobiDB-lite"/>
    </source>
</evidence>
<keyword evidence="3" id="KW-1133">Transmembrane helix</keyword>
<reference evidence="6 7" key="1">
    <citation type="submission" date="2016-02" db="EMBL/GenBank/DDBJ databases">
        <title>Genome analysis of coral dinoflagellate symbionts highlights evolutionary adaptations to a symbiotic lifestyle.</title>
        <authorList>
            <person name="Aranda M."/>
            <person name="Li Y."/>
            <person name="Liew Y.J."/>
            <person name="Baumgarten S."/>
            <person name="Simakov O."/>
            <person name="Wilson M."/>
            <person name="Piel J."/>
            <person name="Ashoor H."/>
            <person name="Bougouffa S."/>
            <person name="Bajic V.B."/>
            <person name="Ryu T."/>
            <person name="Ravasi T."/>
            <person name="Bayer T."/>
            <person name="Micklem G."/>
            <person name="Kim H."/>
            <person name="Bhak J."/>
            <person name="Lajeunesse T.C."/>
            <person name="Voolstra C.R."/>
        </authorList>
    </citation>
    <scope>NUCLEOTIDE SEQUENCE [LARGE SCALE GENOMIC DNA]</scope>
    <source>
        <strain evidence="6 7">CCMP2467</strain>
    </source>
</reference>
<feature type="chain" id="PRO_5012570694" description="SbsA Ig-like domain-containing protein" evidence="4">
    <location>
        <begin position="20"/>
        <end position="769"/>
    </location>
</feature>
<evidence type="ECO:0000256" key="4">
    <source>
        <dbReference type="SAM" id="SignalP"/>
    </source>
</evidence>
<feature type="domain" description="SbsA Ig-like" evidence="5">
    <location>
        <begin position="455"/>
        <end position="550"/>
    </location>
</feature>
<organism evidence="6 7">
    <name type="scientific">Symbiodinium microadriaticum</name>
    <name type="common">Dinoflagellate</name>
    <name type="synonym">Zooxanthella microadriatica</name>
    <dbReference type="NCBI Taxonomy" id="2951"/>
    <lineage>
        <taxon>Eukaryota</taxon>
        <taxon>Sar</taxon>
        <taxon>Alveolata</taxon>
        <taxon>Dinophyceae</taxon>
        <taxon>Suessiales</taxon>
        <taxon>Symbiodiniaceae</taxon>
        <taxon>Symbiodinium</taxon>
    </lineage>
</organism>
<dbReference type="Proteomes" id="UP000186817">
    <property type="component" value="Unassembled WGS sequence"/>
</dbReference>
<feature type="compositionally biased region" description="Basic and acidic residues" evidence="2">
    <location>
        <begin position="656"/>
        <end position="666"/>
    </location>
</feature>
<protein>
    <recommendedName>
        <fullName evidence="5">SbsA Ig-like domain-containing protein</fullName>
    </recommendedName>
</protein>
<keyword evidence="1 4" id="KW-0732">Signal</keyword>
<proteinExistence type="predicted"/>
<feature type="signal peptide" evidence="4">
    <location>
        <begin position="1"/>
        <end position="19"/>
    </location>
</feature>
<sequence length="769" mass="82315">MPVLLLLAALTLRATEVSGEERLDFAGSVSNRVASDEQVVEGTISLNGTITPEIVSKLNWAAQNALVDACGHGSKVDASTKLELSPRTHRAVDIKFWVLPRMGGGGDCAMTLVEASAGGFVPPFPLSGPDRKPTFRNMMQNQLGLIMDSGIMSDMYLRLWRVTCAVKPVWRLANQLSERNSNMACSTYASGWEVYYAPSLSDPATAEGGSWVPEYSTGNSNNVVGQLQDRCQVANSPCFCASLQGCGWRQQEDGSTACQTMADGDSATPVSCAACSAQAECPPQCSSATFACTCAALPVNCMWENGECKPSGGGSSSIPCSACVLQDTCQASRPRAVDFNPKSIFALPRQGDLSIIEITFNVALGPLRAARGSMRFVCGTEGREPTRTGVTLLEYTVPGEGLAVEGNVLKVASGTVFVAEATTCTLMAEDGVVTNLEGLPSKPVEFGSYMFQMKDSVPPAILGFLPSAGAGSVAIASKTVSITFSERIRKTDSFSAELTLVDVLGEPLGAPTPLSLDSVNERLIRLDVEGKFEPGRSYQITIAAGSFVDWGNQFFEGLNPGIYRFKVEGQHDNVVDIDIGEPGPSIVVLAGVAGGSAVVILALACLAYRMYVVSREPADLPPSPAAQAAPGRSPPKLRFDEEALRVQQMDDLPDSPENRKSYRFDEETNEPSNQVTNELRKSAQHQEAATVRRNSIAAQMDLPRIPTGTTNATNQRRSSHHGSTAKEDAKHHKSSRVHPPTENREPSNRPKKEPPKLKTGHFLSSAWQE</sequence>
<feature type="compositionally biased region" description="Basic and acidic residues" evidence="2">
    <location>
        <begin position="739"/>
        <end position="756"/>
    </location>
</feature>
<dbReference type="AlphaFoldDB" id="A0A1Q9C1L8"/>
<dbReference type="Pfam" id="PF13205">
    <property type="entry name" value="Big_5"/>
    <property type="match status" value="1"/>
</dbReference>
<evidence type="ECO:0000313" key="7">
    <source>
        <dbReference type="Proteomes" id="UP000186817"/>
    </source>
</evidence>
<dbReference type="EMBL" id="LSRX01001912">
    <property type="protein sequence ID" value="OLP76814.1"/>
    <property type="molecule type" value="Genomic_DNA"/>
</dbReference>
<feature type="compositionally biased region" description="Polar residues" evidence="2">
    <location>
        <begin position="707"/>
        <end position="716"/>
    </location>
</feature>
<evidence type="ECO:0000256" key="3">
    <source>
        <dbReference type="SAM" id="Phobius"/>
    </source>
</evidence>
<gene>
    <name evidence="6" type="ORF">AK812_SmicGene43199</name>
</gene>
<evidence type="ECO:0000259" key="5">
    <source>
        <dbReference type="Pfam" id="PF13205"/>
    </source>
</evidence>
<dbReference type="InterPro" id="IPR032812">
    <property type="entry name" value="SbsA_Ig"/>
</dbReference>
<keyword evidence="3" id="KW-0812">Transmembrane</keyword>
<accession>A0A1Q9C1L8</accession>
<feature type="region of interest" description="Disordered" evidence="2">
    <location>
        <begin position="646"/>
        <end position="769"/>
    </location>
</feature>
<dbReference type="OrthoDB" id="413479at2759"/>
<evidence type="ECO:0000313" key="6">
    <source>
        <dbReference type="EMBL" id="OLP76814.1"/>
    </source>
</evidence>
<keyword evidence="7" id="KW-1185">Reference proteome</keyword>
<name>A0A1Q9C1L8_SYMMI</name>
<comment type="caution">
    <text evidence="6">The sequence shown here is derived from an EMBL/GenBank/DDBJ whole genome shotgun (WGS) entry which is preliminary data.</text>
</comment>